<dbReference type="InterPro" id="IPR010729">
    <property type="entry name" value="Ribosomal_uL29_mit"/>
</dbReference>
<keyword evidence="3" id="KW-0689">Ribosomal protein</keyword>
<dbReference type="GO" id="GO:0003735">
    <property type="term" value="F:structural constituent of ribosome"/>
    <property type="evidence" value="ECO:0007669"/>
    <property type="project" value="InterPro"/>
</dbReference>
<evidence type="ECO:0000256" key="4">
    <source>
        <dbReference type="ARBA" id="ARBA00023128"/>
    </source>
</evidence>
<dbReference type="Proteomes" id="UP000734854">
    <property type="component" value="Unassembled WGS sequence"/>
</dbReference>
<dbReference type="EMBL" id="JACMSC010000004">
    <property type="protein sequence ID" value="KAG6523207.1"/>
    <property type="molecule type" value="Genomic_DNA"/>
</dbReference>
<organism evidence="7 8">
    <name type="scientific">Zingiber officinale</name>
    <name type="common">Ginger</name>
    <name type="synonym">Amomum zingiber</name>
    <dbReference type="NCBI Taxonomy" id="94328"/>
    <lineage>
        <taxon>Eukaryota</taxon>
        <taxon>Viridiplantae</taxon>
        <taxon>Streptophyta</taxon>
        <taxon>Embryophyta</taxon>
        <taxon>Tracheophyta</taxon>
        <taxon>Spermatophyta</taxon>
        <taxon>Magnoliopsida</taxon>
        <taxon>Liliopsida</taxon>
        <taxon>Zingiberales</taxon>
        <taxon>Zingiberaceae</taxon>
        <taxon>Zingiber</taxon>
    </lineage>
</organism>
<keyword evidence="4" id="KW-0496">Mitochondrion</keyword>
<evidence type="ECO:0000256" key="3">
    <source>
        <dbReference type="ARBA" id="ARBA00022980"/>
    </source>
</evidence>
<evidence type="ECO:0000256" key="2">
    <source>
        <dbReference type="ARBA" id="ARBA00009254"/>
    </source>
</evidence>
<evidence type="ECO:0000256" key="5">
    <source>
        <dbReference type="ARBA" id="ARBA00023274"/>
    </source>
</evidence>
<proteinExistence type="inferred from homology"/>
<dbReference type="GO" id="GO:0005762">
    <property type="term" value="C:mitochondrial large ribosomal subunit"/>
    <property type="evidence" value="ECO:0007669"/>
    <property type="project" value="TreeGrafter"/>
</dbReference>
<accession>A0A8J5HZ55</accession>
<sequence>MRMGCSFQVSFTMFVSRIVRRAFGAAARSKSYSTSSEASDSAAAAVSAKRTLNPLEEFFEPDRSADEEKPVIYGIISIPLDPCHSSIAITYLLLGRGWKASELRLKSWDDLHKLWYVFLKEKNMLMTQRQMLHTQNLRFPHPERIQKGEEDREEHLEAIEVLLWKDFIIAATSKFNPNGGLNECCLDLVSMVIKGLKFSSQENISNRLDNLRLVFHRMSDCILPISNVRKSMCRLKHVLTERAIAEPDPRRSAEMKRMINAM</sequence>
<name>A0A8J5HZ55_ZINOF</name>
<dbReference type="GO" id="GO:0032543">
    <property type="term" value="P:mitochondrial translation"/>
    <property type="evidence" value="ECO:0007669"/>
    <property type="project" value="TreeGrafter"/>
</dbReference>
<evidence type="ECO:0000313" key="7">
    <source>
        <dbReference type="EMBL" id="KAG6523207.1"/>
    </source>
</evidence>
<comment type="similarity">
    <text evidence="2">Belongs to the universal ribosomal protein uL29 family.</text>
</comment>
<comment type="caution">
    <text evidence="7">The sequence shown here is derived from an EMBL/GenBank/DDBJ whole genome shotgun (WGS) entry which is preliminary data.</text>
</comment>
<evidence type="ECO:0000256" key="6">
    <source>
        <dbReference type="ARBA" id="ARBA00035289"/>
    </source>
</evidence>
<dbReference type="AlphaFoldDB" id="A0A8J5HZ55"/>
<evidence type="ECO:0000313" key="8">
    <source>
        <dbReference type="Proteomes" id="UP000734854"/>
    </source>
</evidence>
<comment type="subcellular location">
    <subcellularLocation>
        <location evidence="1">Mitochondrion</location>
    </subcellularLocation>
</comment>
<gene>
    <name evidence="7" type="ORF">ZIOFF_013060</name>
</gene>
<keyword evidence="5" id="KW-0687">Ribonucleoprotein</keyword>
<reference evidence="7 8" key="1">
    <citation type="submission" date="2020-08" db="EMBL/GenBank/DDBJ databases">
        <title>Plant Genome Project.</title>
        <authorList>
            <person name="Zhang R.-G."/>
        </authorList>
    </citation>
    <scope>NUCLEOTIDE SEQUENCE [LARGE SCALE GENOMIC DNA]</scope>
    <source>
        <tissue evidence="7">Rhizome</tissue>
    </source>
</reference>
<dbReference type="InterPro" id="IPR038340">
    <property type="entry name" value="MRP-L47_sf"/>
</dbReference>
<protein>
    <recommendedName>
        <fullName evidence="6">Large ribosomal subunit protein uL29m</fullName>
    </recommendedName>
</protein>
<evidence type="ECO:0000256" key="1">
    <source>
        <dbReference type="ARBA" id="ARBA00004173"/>
    </source>
</evidence>
<dbReference type="PANTHER" id="PTHR21183:SF18">
    <property type="entry name" value="LARGE RIBOSOMAL SUBUNIT PROTEIN UL29M"/>
    <property type="match status" value="1"/>
</dbReference>
<dbReference type="PANTHER" id="PTHR21183">
    <property type="entry name" value="RIBOSOMAL PROTEIN L47, MITOCHONDRIAL-RELATED"/>
    <property type="match status" value="1"/>
</dbReference>
<keyword evidence="8" id="KW-1185">Reference proteome</keyword>
<dbReference type="Gene3D" id="6.10.330.20">
    <property type="match status" value="1"/>
</dbReference>
<dbReference type="Pfam" id="PF06984">
    <property type="entry name" value="MRP-L47"/>
    <property type="match status" value="1"/>
</dbReference>